<dbReference type="InterPro" id="IPR030395">
    <property type="entry name" value="GP_PDE_dom"/>
</dbReference>
<organism evidence="9 10">
    <name type="scientific">Thyridium curvatum</name>
    <dbReference type="NCBI Taxonomy" id="1093900"/>
    <lineage>
        <taxon>Eukaryota</taxon>
        <taxon>Fungi</taxon>
        <taxon>Dikarya</taxon>
        <taxon>Ascomycota</taxon>
        <taxon>Pezizomycotina</taxon>
        <taxon>Sordariomycetes</taxon>
        <taxon>Sordariomycetidae</taxon>
        <taxon>Thyridiales</taxon>
        <taxon>Thyridiaceae</taxon>
        <taxon>Thyridium</taxon>
    </lineage>
</organism>
<dbReference type="RefSeq" id="XP_030999762.1">
    <property type="nucleotide sequence ID" value="XM_031134648.1"/>
</dbReference>
<evidence type="ECO:0000313" key="10">
    <source>
        <dbReference type="Proteomes" id="UP000319257"/>
    </source>
</evidence>
<evidence type="ECO:0000313" key="9">
    <source>
        <dbReference type="EMBL" id="TPX18051.1"/>
    </source>
</evidence>
<evidence type="ECO:0000259" key="8">
    <source>
        <dbReference type="Pfam" id="PF03009"/>
    </source>
</evidence>
<keyword evidence="3 7" id="KW-0732">Signal</keyword>
<dbReference type="Pfam" id="PF03009">
    <property type="entry name" value="GDPD"/>
    <property type="match status" value="1"/>
</dbReference>
<name>A0A507BLH9_9PEZI</name>
<protein>
    <recommendedName>
        <fullName evidence="2">glycerophosphodiester phosphodiesterase</fullName>
        <ecNumber evidence="2">3.1.4.46</ecNumber>
    </recommendedName>
</protein>
<evidence type="ECO:0000256" key="2">
    <source>
        <dbReference type="ARBA" id="ARBA00012247"/>
    </source>
</evidence>
<dbReference type="Proteomes" id="UP000319257">
    <property type="component" value="Unassembled WGS sequence"/>
</dbReference>
<evidence type="ECO:0000256" key="1">
    <source>
        <dbReference type="ARBA" id="ARBA00007277"/>
    </source>
</evidence>
<keyword evidence="4" id="KW-0319">Glycerol metabolism</keyword>
<dbReference type="GeneID" id="41979317"/>
<dbReference type="EMBL" id="SKBQ01000122">
    <property type="protein sequence ID" value="TPX18051.1"/>
    <property type="molecule type" value="Genomic_DNA"/>
</dbReference>
<dbReference type="SUPFAM" id="SSF51695">
    <property type="entry name" value="PLC-like phosphodiesterases"/>
    <property type="match status" value="1"/>
</dbReference>
<dbReference type="AlphaFoldDB" id="A0A507BLH9"/>
<keyword evidence="10" id="KW-1185">Reference proteome</keyword>
<evidence type="ECO:0000256" key="6">
    <source>
        <dbReference type="ARBA" id="ARBA00047512"/>
    </source>
</evidence>
<dbReference type="PANTHER" id="PTHR43620">
    <property type="entry name" value="GLYCEROPHOSPHORYL DIESTER PHOSPHODIESTERASE"/>
    <property type="match status" value="1"/>
</dbReference>
<feature type="chain" id="PRO_5021325500" description="glycerophosphodiester phosphodiesterase" evidence="7">
    <location>
        <begin position="21"/>
        <end position="423"/>
    </location>
</feature>
<dbReference type="InParanoid" id="A0A507BLH9"/>
<reference evidence="9 10" key="1">
    <citation type="submission" date="2019-06" db="EMBL/GenBank/DDBJ databases">
        <title>Draft genome sequence of the filamentous fungus Phialemoniopsis curvata isolated from diesel fuel.</title>
        <authorList>
            <person name="Varaljay V.A."/>
            <person name="Lyon W.J."/>
            <person name="Crouch A.L."/>
            <person name="Drake C.E."/>
            <person name="Hollomon J.M."/>
            <person name="Nadeau L.J."/>
            <person name="Nunn H.S."/>
            <person name="Stevenson B.S."/>
            <person name="Bojanowski C.L."/>
            <person name="Crookes-Goodson W.J."/>
        </authorList>
    </citation>
    <scope>NUCLEOTIDE SEQUENCE [LARGE SCALE GENOMIC DNA]</scope>
    <source>
        <strain evidence="9 10">D216</strain>
    </source>
</reference>
<keyword evidence="5" id="KW-0378">Hydrolase</keyword>
<dbReference type="EC" id="3.1.4.46" evidence="2"/>
<dbReference type="STRING" id="1093900.A0A507BLH9"/>
<evidence type="ECO:0000256" key="4">
    <source>
        <dbReference type="ARBA" id="ARBA00022798"/>
    </source>
</evidence>
<comment type="caution">
    <text evidence="9">The sequence shown here is derived from an EMBL/GenBank/DDBJ whole genome shotgun (WGS) entry which is preliminary data.</text>
</comment>
<proteinExistence type="inferred from homology"/>
<dbReference type="Gene3D" id="3.20.20.190">
    <property type="entry name" value="Phosphatidylinositol (PI) phosphodiesterase"/>
    <property type="match status" value="1"/>
</dbReference>
<evidence type="ECO:0000256" key="5">
    <source>
        <dbReference type="ARBA" id="ARBA00022801"/>
    </source>
</evidence>
<dbReference type="OrthoDB" id="1058301at2759"/>
<sequence length="423" mass="46024">MSTTSLLIAGLLAFGQQVSAAPANKTKCGGSGGIHPVKQVQLGPRPYFLVNDMDAGPLKDKLLSCSEMSMKPTEFSIGHRGGGTMLIPEETVQSQLAGARMGAGILECDVAFTADRQLVCRHDVCDLHRTTNIVTIPELNAKCTKPFEPAANGKKASAKCCTSDITLAEFKTLCSKMDGENTAATNAKDYLRGTSRASTDLYATCGKVMTHKEWIRLVDQLGLKFTPELKTAPFKMPFKGNYTQAQYAQQFVNEYREMGIDFSRVWPQSFLYDDILYWLKNEPEFAKQAVLLDESGDSAATFPKAVAALEGYRKAGVNVIAPPLPYLVKLDGNNQIVPSAYATEAKRLGFKIITWTVERSGILSDGSGGGFYYTSIANATNNDGDVYNLIDVLAQQVGVVGIFSDWSATVTYYANCFGIFPNH</sequence>
<evidence type="ECO:0000256" key="7">
    <source>
        <dbReference type="SAM" id="SignalP"/>
    </source>
</evidence>
<dbReference type="FunFam" id="3.20.20.190:FF:000040">
    <property type="entry name" value="Glycerophosphoryl diester phosphodiesterase family protein"/>
    <property type="match status" value="1"/>
</dbReference>
<accession>A0A507BLH9</accession>
<comment type="similarity">
    <text evidence="1">Belongs to the glycerophosphoryl diester phosphodiesterase family.</text>
</comment>
<evidence type="ECO:0000256" key="3">
    <source>
        <dbReference type="ARBA" id="ARBA00022729"/>
    </source>
</evidence>
<dbReference type="GO" id="GO:0008889">
    <property type="term" value="F:glycerophosphodiester phosphodiesterase activity"/>
    <property type="evidence" value="ECO:0007669"/>
    <property type="project" value="UniProtKB-EC"/>
</dbReference>
<feature type="domain" description="GP-PDE" evidence="8">
    <location>
        <begin position="79"/>
        <end position="405"/>
    </location>
</feature>
<dbReference type="PANTHER" id="PTHR43620:SF7">
    <property type="entry name" value="GLYCEROPHOSPHODIESTER PHOSPHODIESTERASE GDPD5-RELATED"/>
    <property type="match status" value="1"/>
</dbReference>
<gene>
    <name evidence="9" type="ORF">E0L32_011870</name>
</gene>
<dbReference type="InterPro" id="IPR017946">
    <property type="entry name" value="PLC-like_Pdiesterase_TIM-brl"/>
</dbReference>
<dbReference type="GO" id="GO:0006629">
    <property type="term" value="P:lipid metabolic process"/>
    <property type="evidence" value="ECO:0007669"/>
    <property type="project" value="InterPro"/>
</dbReference>
<dbReference type="GO" id="GO:0006071">
    <property type="term" value="P:glycerol metabolic process"/>
    <property type="evidence" value="ECO:0007669"/>
    <property type="project" value="UniProtKB-KW"/>
</dbReference>
<comment type="catalytic activity">
    <reaction evidence="6">
        <text>a sn-glycero-3-phosphodiester + H2O = an alcohol + sn-glycerol 3-phosphate + H(+)</text>
        <dbReference type="Rhea" id="RHEA:12969"/>
        <dbReference type="ChEBI" id="CHEBI:15377"/>
        <dbReference type="ChEBI" id="CHEBI:15378"/>
        <dbReference type="ChEBI" id="CHEBI:30879"/>
        <dbReference type="ChEBI" id="CHEBI:57597"/>
        <dbReference type="ChEBI" id="CHEBI:83408"/>
        <dbReference type="EC" id="3.1.4.46"/>
    </reaction>
</comment>
<feature type="signal peptide" evidence="7">
    <location>
        <begin position="1"/>
        <end position="20"/>
    </location>
</feature>